<comment type="caution">
    <text evidence="1">The sequence shown here is derived from an EMBL/GenBank/DDBJ whole genome shotgun (WGS) entry which is preliminary data.</text>
</comment>
<keyword evidence="2" id="KW-1185">Reference proteome</keyword>
<reference evidence="1" key="1">
    <citation type="submission" date="2021-02" db="EMBL/GenBank/DDBJ databases">
        <title>Genome sequence Cadophora malorum strain M34.</title>
        <authorList>
            <person name="Stefanovic E."/>
            <person name="Vu D."/>
            <person name="Scully C."/>
            <person name="Dijksterhuis J."/>
            <person name="Roader J."/>
            <person name="Houbraken J."/>
        </authorList>
    </citation>
    <scope>NUCLEOTIDE SEQUENCE</scope>
    <source>
        <strain evidence="1">M34</strain>
    </source>
</reference>
<sequence length="51" mass="5622">MAAPGSTNAGGVLLPDRKLATRDFFCTARRWDDAMYKATPRIEFSTLTSIT</sequence>
<name>A0A8H7T7G6_9HELO</name>
<organism evidence="1 2">
    <name type="scientific">Cadophora malorum</name>
    <dbReference type="NCBI Taxonomy" id="108018"/>
    <lineage>
        <taxon>Eukaryota</taxon>
        <taxon>Fungi</taxon>
        <taxon>Dikarya</taxon>
        <taxon>Ascomycota</taxon>
        <taxon>Pezizomycotina</taxon>
        <taxon>Leotiomycetes</taxon>
        <taxon>Helotiales</taxon>
        <taxon>Ploettnerulaceae</taxon>
        <taxon>Cadophora</taxon>
    </lineage>
</organism>
<dbReference type="Proteomes" id="UP000664132">
    <property type="component" value="Unassembled WGS sequence"/>
</dbReference>
<dbReference type="EMBL" id="JAFJYH010000267">
    <property type="protein sequence ID" value="KAG4414376.1"/>
    <property type="molecule type" value="Genomic_DNA"/>
</dbReference>
<evidence type="ECO:0000313" key="2">
    <source>
        <dbReference type="Proteomes" id="UP000664132"/>
    </source>
</evidence>
<accession>A0A8H7T7G6</accession>
<gene>
    <name evidence="1" type="ORF">IFR04_012476</name>
</gene>
<evidence type="ECO:0000313" key="1">
    <source>
        <dbReference type="EMBL" id="KAG4414376.1"/>
    </source>
</evidence>
<proteinExistence type="predicted"/>
<protein>
    <submittedName>
        <fullName evidence="1">Uncharacterized protein</fullName>
    </submittedName>
</protein>
<feature type="non-terminal residue" evidence="1">
    <location>
        <position position="1"/>
    </location>
</feature>
<dbReference type="AlphaFoldDB" id="A0A8H7T7G6"/>